<dbReference type="EMBL" id="CP059693">
    <property type="protein sequence ID" value="WDE14618.1"/>
    <property type="molecule type" value="Genomic_DNA"/>
</dbReference>
<proteinExistence type="predicted"/>
<reference evidence="1 2" key="1">
    <citation type="journal article" date="2022" name="Mar. Drugs">
        <title>Bioassay-Guided Fractionation Leads to the Detection of Cholic Acid Generated by the Rare Thalassomonas sp.</title>
        <authorList>
            <person name="Pheiffer F."/>
            <person name="Schneider Y.K."/>
            <person name="Hansen E.H."/>
            <person name="Andersen J.H."/>
            <person name="Isaksson J."/>
            <person name="Busche T."/>
            <person name="R C."/>
            <person name="Kalinowski J."/>
            <person name="Zyl L.V."/>
            <person name="Trindade M."/>
        </authorList>
    </citation>
    <scope>NUCLEOTIDE SEQUENCE [LARGE SCALE GENOMIC DNA]</scope>
    <source>
        <strain evidence="1 2">A5K-61T</strain>
    </source>
</reference>
<protein>
    <submittedName>
        <fullName evidence="1">Uncharacterized protein</fullName>
    </submittedName>
</protein>
<accession>A0ABY7VPJ2</accession>
<gene>
    <name evidence="1" type="ORF">H3N35_21750</name>
</gene>
<name>A0ABY7VPJ2_9GAMM</name>
<evidence type="ECO:0000313" key="2">
    <source>
        <dbReference type="Proteomes" id="UP001215231"/>
    </source>
</evidence>
<keyword evidence="2" id="KW-1185">Reference proteome</keyword>
<evidence type="ECO:0000313" key="1">
    <source>
        <dbReference type="EMBL" id="WDE14618.1"/>
    </source>
</evidence>
<organism evidence="1 2">
    <name type="scientific">Thalassomonas haliotis</name>
    <dbReference type="NCBI Taxonomy" id="485448"/>
    <lineage>
        <taxon>Bacteria</taxon>
        <taxon>Pseudomonadati</taxon>
        <taxon>Pseudomonadota</taxon>
        <taxon>Gammaproteobacteria</taxon>
        <taxon>Alteromonadales</taxon>
        <taxon>Colwelliaceae</taxon>
        <taxon>Thalassomonas</taxon>
    </lineage>
</organism>
<dbReference type="Proteomes" id="UP001215231">
    <property type="component" value="Chromosome"/>
</dbReference>
<sequence>MDSIRSHQFEGVYVADFNSDDIKSCRPSDVELSHSQAKQFFIRSRQVEHKIIHDHYNYAPCYIEGTMKYNARLCQWQIRAGATGFIKCGKDKQFFVCDRCEELFQPNEPNSNGSD</sequence>